<dbReference type="Proteomes" id="UP000054558">
    <property type="component" value="Unassembled WGS sequence"/>
</dbReference>
<reference evidence="7 8" key="1">
    <citation type="journal article" date="2014" name="Nat. Commun.">
        <title>Klebsormidium flaccidum genome reveals primary factors for plant terrestrial adaptation.</title>
        <authorList>
            <person name="Hori K."/>
            <person name="Maruyama F."/>
            <person name="Fujisawa T."/>
            <person name="Togashi T."/>
            <person name="Yamamoto N."/>
            <person name="Seo M."/>
            <person name="Sato S."/>
            <person name="Yamada T."/>
            <person name="Mori H."/>
            <person name="Tajima N."/>
            <person name="Moriyama T."/>
            <person name="Ikeuchi M."/>
            <person name="Watanabe M."/>
            <person name="Wada H."/>
            <person name="Kobayashi K."/>
            <person name="Saito M."/>
            <person name="Masuda T."/>
            <person name="Sasaki-Sekimoto Y."/>
            <person name="Mashiguchi K."/>
            <person name="Awai K."/>
            <person name="Shimojima M."/>
            <person name="Masuda S."/>
            <person name="Iwai M."/>
            <person name="Nobusawa T."/>
            <person name="Narise T."/>
            <person name="Kondo S."/>
            <person name="Saito H."/>
            <person name="Sato R."/>
            <person name="Murakawa M."/>
            <person name="Ihara Y."/>
            <person name="Oshima-Yamada Y."/>
            <person name="Ohtaka K."/>
            <person name="Satoh M."/>
            <person name="Sonobe K."/>
            <person name="Ishii M."/>
            <person name="Ohtani R."/>
            <person name="Kanamori-Sato M."/>
            <person name="Honoki R."/>
            <person name="Miyazaki D."/>
            <person name="Mochizuki H."/>
            <person name="Umetsu J."/>
            <person name="Higashi K."/>
            <person name="Shibata D."/>
            <person name="Kamiya Y."/>
            <person name="Sato N."/>
            <person name="Nakamura Y."/>
            <person name="Tabata S."/>
            <person name="Ida S."/>
            <person name="Kurokawa K."/>
            <person name="Ohta H."/>
        </authorList>
    </citation>
    <scope>NUCLEOTIDE SEQUENCE [LARGE SCALE GENOMIC DNA]</scope>
    <source>
        <strain evidence="7 8">NIES-2285</strain>
    </source>
</reference>
<feature type="domain" description="ACB" evidence="6">
    <location>
        <begin position="9"/>
        <end position="105"/>
    </location>
</feature>
<comment type="similarity">
    <text evidence="1">Belongs to the ACBP family.</text>
</comment>
<dbReference type="OMA" id="IEHSKWT"/>
<dbReference type="InterPro" id="IPR056819">
    <property type="entry name" value="ACBP4-6_C"/>
</dbReference>
<evidence type="ECO:0000313" key="8">
    <source>
        <dbReference type="Proteomes" id="UP000054558"/>
    </source>
</evidence>
<dbReference type="InterPro" id="IPR011043">
    <property type="entry name" value="Gal_Oxase/kelch_b-propeller"/>
</dbReference>
<dbReference type="InterPro" id="IPR015915">
    <property type="entry name" value="Kelch-typ_b-propeller"/>
</dbReference>
<dbReference type="Gene3D" id="1.20.80.10">
    <property type="match status" value="1"/>
</dbReference>
<keyword evidence="8" id="KW-1185">Reference proteome</keyword>
<feature type="compositionally biased region" description="Basic and acidic residues" evidence="5">
    <location>
        <begin position="532"/>
        <end position="541"/>
    </location>
</feature>
<evidence type="ECO:0000313" key="7">
    <source>
        <dbReference type="EMBL" id="GAQ79092.1"/>
    </source>
</evidence>
<evidence type="ECO:0000256" key="2">
    <source>
        <dbReference type="ARBA" id="ARBA00022441"/>
    </source>
</evidence>
<organism evidence="7 8">
    <name type="scientific">Klebsormidium nitens</name>
    <name type="common">Green alga</name>
    <name type="synonym">Ulothrix nitens</name>
    <dbReference type="NCBI Taxonomy" id="105231"/>
    <lineage>
        <taxon>Eukaryota</taxon>
        <taxon>Viridiplantae</taxon>
        <taxon>Streptophyta</taxon>
        <taxon>Klebsormidiophyceae</taxon>
        <taxon>Klebsormidiales</taxon>
        <taxon>Klebsormidiaceae</taxon>
        <taxon>Klebsormidium</taxon>
    </lineage>
</organism>
<dbReference type="STRING" id="105231.A0A1Y1HMZ9"/>
<dbReference type="Pfam" id="PF24681">
    <property type="entry name" value="Kelch_KLHDC2_KLHL20_DRC7"/>
    <property type="match status" value="2"/>
</dbReference>
<dbReference type="SUPFAM" id="SSF47027">
    <property type="entry name" value="Acyl-CoA binding protein"/>
    <property type="match status" value="1"/>
</dbReference>
<dbReference type="Pfam" id="PF00887">
    <property type="entry name" value="ACBP"/>
    <property type="match status" value="1"/>
</dbReference>
<feature type="compositionally biased region" description="Low complexity" evidence="5">
    <location>
        <begin position="701"/>
        <end position="712"/>
    </location>
</feature>
<evidence type="ECO:0000256" key="4">
    <source>
        <dbReference type="ARBA" id="ARBA00023121"/>
    </source>
</evidence>
<evidence type="ECO:0000256" key="3">
    <source>
        <dbReference type="ARBA" id="ARBA00022737"/>
    </source>
</evidence>
<feature type="compositionally biased region" description="Low complexity" evidence="5">
    <location>
        <begin position="130"/>
        <end position="153"/>
    </location>
</feature>
<dbReference type="GO" id="GO:0000062">
    <property type="term" value="F:fatty-acyl-CoA binding"/>
    <property type="evidence" value="ECO:0007669"/>
    <property type="project" value="InterPro"/>
</dbReference>
<gene>
    <name evidence="7" type="ORF">KFL_000240230</name>
</gene>
<dbReference type="Gene3D" id="2.120.10.80">
    <property type="entry name" value="Kelch-type beta propeller"/>
    <property type="match status" value="2"/>
</dbReference>
<dbReference type="SUPFAM" id="SSF117281">
    <property type="entry name" value="Kelch motif"/>
    <property type="match status" value="1"/>
</dbReference>
<name>A0A1Y1HMZ9_KLENI</name>
<dbReference type="SUPFAM" id="SSF50965">
    <property type="entry name" value="Galactose oxidase, central domain"/>
    <property type="match status" value="1"/>
</dbReference>
<dbReference type="EMBL" id="DF236973">
    <property type="protein sequence ID" value="GAQ79092.1"/>
    <property type="molecule type" value="Genomic_DNA"/>
</dbReference>
<evidence type="ECO:0000256" key="1">
    <source>
        <dbReference type="ARBA" id="ARBA00005567"/>
    </source>
</evidence>
<proteinExistence type="inferred from homology"/>
<feature type="region of interest" description="Disordered" evidence="5">
    <location>
        <begin position="118"/>
        <end position="156"/>
    </location>
</feature>
<dbReference type="PROSITE" id="PS51228">
    <property type="entry name" value="ACB_2"/>
    <property type="match status" value="1"/>
</dbReference>
<feature type="compositionally biased region" description="Basic and acidic residues" evidence="5">
    <location>
        <begin position="559"/>
        <end position="606"/>
    </location>
</feature>
<feature type="region of interest" description="Disordered" evidence="5">
    <location>
        <begin position="701"/>
        <end position="732"/>
    </location>
</feature>
<dbReference type="Pfam" id="PF24922">
    <property type="entry name" value="ACBP4_C"/>
    <property type="match status" value="1"/>
</dbReference>
<dbReference type="PANTHER" id="PTHR46093">
    <property type="entry name" value="ACYL-COA-BINDING DOMAIN-CONTAINING PROTEIN 5"/>
    <property type="match status" value="1"/>
</dbReference>
<protein>
    <submittedName>
        <fullName evidence="7">Acyl CoA Binding Protein</fullName>
    </submittedName>
</protein>
<dbReference type="InterPro" id="IPR014352">
    <property type="entry name" value="FERM/acyl-CoA-bd_prot_sf"/>
</dbReference>
<accession>A0A1Y1HMZ9</accession>
<keyword evidence="3" id="KW-0677">Repeat</keyword>
<dbReference type="PANTHER" id="PTHR46093:SF3">
    <property type="entry name" value="ACYL-COA-BINDING DOMAIN-CONTAINING PROTEIN 4"/>
    <property type="match status" value="1"/>
</dbReference>
<dbReference type="InterPro" id="IPR000582">
    <property type="entry name" value="Acyl-CoA-binding_protein"/>
</dbReference>
<feature type="region of interest" description="Disordered" evidence="5">
    <location>
        <begin position="511"/>
        <end position="606"/>
    </location>
</feature>
<dbReference type="InterPro" id="IPR035984">
    <property type="entry name" value="Acyl-CoA-binding_sf"/>
</dbReference>
<dbReference type="AlphaFoldDB" id="A0A1Y1HMZ9"/>
<sequence>MASSAGPSYPDRFYLAAKYASIPGTCEGAEDRVQPPPLRDDSKLVLYALYQQATIGPCNAPKPWSWNVVESAKWTSWNALGRTAPVEAMRLFVRTLEEEEPDWFAKATEGGITLNVANGAPDSSPKAPGPEAAVPQQKAPAAPAPATTAKEAANGATPVVASKPEVKEPEVTRVESFRSISKFDQWISPFVSGRRPPPRYQHEVAVVGDQLFVVGGNSGGRYLNDLWVLSLENFTWSRVEQIGPAPPSKEEDAPLLAPPPLPPLAGHSIIASGSTLLAVGGHTKEPAPTVQVRSFDTTTSKWSILETTGDAPAARGGQTVVKAGSRLVLFGGEDRKRKLLNDVHVLDLETKAWDSPSTSGAPPSPRCDHTATLHNGRYMLVFGGGTLANCYNDLHLLDLETFEWSRPETHGDTPHPRSGHASVAIGDTWYIVGGGDNAHGIADTLALNLNSFTWSVAATVPTKTSIASEGLSVVAAYEEGLVAFGGYNGRYSNEIHVFKPTPVEKPKPVMVRSKSAENAAAAVAAKSPSKPAPEKSTDPPKKPSSAAAPPEESPVEATRPSREAAENEKRAKREAEAKSRAEEEARAKAEDERIARVRQEMDGKSKSAIEAAVKAKEKAEAAANAAVAELAKTKQELNALKSKRLDGHQELETARKALASEQQRCFQLEVEVSSLKQQLGNVEALEQEIKLLRRKAEQSEAAAASAKQQQQSGIFSWITGTPQAPSPDEPRS</sequence>
<feature type="compositionally biased region" description="Low complexity" evidence="5">
    <location>
        <begin position="516"/>
        <end position="529"/>
    </location>
</feature>
<evidence type="ECO:0000256" key="5">
    <source>
        <dbReference type="SAM" id="MobiDB-lite"/>
    </source>
</evidence>
<keyword evidence="4" id="KW-0446">Lipid-binding</keyword>
<evidence type="ECO:0000259" key="6">
    <source>
        <dbReference type="PROSITE" id="PS51228"/>
    </source>
</evidence>
<keyword evidence="2" id="KW-0880">Kelch repeat</keyword>
<dbReference type="OrthoDB" id="10251809at2759"/>